<reference evidence="1 2" key="1">
    <citation type="submission" date="2020-06" db="EMBL/GenBank/DDBJ databases">
        <title>Genome sequence of 2 isolates from Red Sea Mangroves.</title>
        <authorList>
            <person name="Sefrji F."/>
            <person name="Michoud G."/>
            <person name="Merlino G."/>
            <person name="Daffonchio D."/>
        </authorList>
    </citation>
    <scope>NUCLEOTIDE SEQUENCE [LARGE SCALE GENOMIC DNA]</scope>
    <source>
        <strain evidence="1 2">R1DC25</strain>
    </source>
</reference>
<sequence length="160" mass="16685">MKAVRPREPGAPHDATVRLIEQCGGVERVAAFVGRRASSVYRYTDPDQSDGMPFAMVGQLTEHFGAAAAVEHLAMRAGGVFLPVLVEGGEPRWGALTAETARHFAQVMAGIAEALSPGGEGAARVTPGEARGMVPDIDHAIRDLCELRALALAVAGEGGE</sequence>
<evidence type="ECO:0000313" key="1">
    <source>
        <dbReference type="EMBL" id="QPC45044.1"/>
    </source>
</evidence>
<proteinExistence type="predicted"/>
<accession>A0A7S8HE14</accession>
<keyword evidence="2" id="KW-1185">Reference proteome</keyword>
<gene>
    <name evidence="1" type="ORF">HW532_21505</name>
</gene>
<dbReference type="KEGG" id="kmn:HW532_21505"/>
<dbReference type="EMBL" id="CP058214">
    <property type="protein sequence ID" value="QPC45044.1"/>
    <property type="molecule type" value="Genomic_DNA"/>
</dbReference>
<dbReference type="Proteomes" id="UP000593594">
    <property type="component" value="Chromosome"/>
</dbReference>
<dbReference type="RefSeq" id="WP_213162417.1">
    <property type="nucleotide sequence ID" value="NZ_CP058214.1"/>
</dbReference>
<name>A0A7S8HE14_9HYPH</name>
<dbReference type="AlphaFoldDB" id="A0A7S8HE14"/>
<evidence type="ECO:0000313" key="2">
    <source>
        <dbReference type="Proteomes" id="UP000593594"/>
    </source>
</evidence>
<protein>
    <submittedName>
        <fullName evidence="1">Uncharacterized protein</fullName>
    </submittedName>
</protein>
<organism evidence="1 2">
    <name type="scientific">Kaustia mangrovi</name>
    <dbReference type="NCBI Taxonomy" id="2593653"/>
    <lineage>
        <taxon>Bacteria</taxon>
        <taxon>Pseudomonadati</taxon>
        <taxon>Pseudomonadota</taxon>
        <taxon>Alphaproteobacteria</taxon>
        <taxon>Hyphomicrobiales</taxon>
        <taxon>Parvibaculaceae</taxon>
        <taxon>Kaustia</taxon>
    </lineage>
</organism>